<evidence type="ECO:0000313" key="6">
    <source>
        <dbReference type="EMBL" id="KAH9326269.1"/>
    </source>
</evidence>
<dbReference type="AlphaFoldDB" id="A0AA38LJG7"/>
<dbReference type="GO" id="GO:0046872">
    <property type="term" value="F:metal ion binding"/>
    <property type="evidence" value="ECO:0007669"/>
    <property type="project" value="UniProtKB-KW"/>
</dbReference>
<dbReference type="OMA" id="THVGEYL"/>
<proteinExistence type="inferred from homology"/>
<evidence type="ECO:0000256" key="4">
    <source>
        <dbReference type="RuleBase" id="RU003682"/>
    </source>
</evidence>
<dbReference type="Pfam" id="PF14226">
    <property type="entry name" value="DIOX_N"/>
    <property type="match status" value="1"/>
</dbReference>
<dbReference type="PANTHER" id="PTHR47991">
    <property type="entry name" value="OXOGLUTARATE/IRON-DEPENDENT DIOXYGENASE"/>
    <property type="match status" value="1"/>
</dbReference>
<accession>A0AA38LJG7</accession>
<evidence type="ECO:0000256" key="2">
    <source>
        <dbReference type="ARBA" id="ARBA00022723"/>
    </source>
</evidence>
<dbReference type="InterPro" id="IPR044861">
    <property type="entry name" value="IPNS-like_FE2OG_OXY"/>
</dbReference>
<evidence type="ECO:0000256" key="3">
    <source>
        <dbReference type="ARBA" id="ARBA00023004"/>
    </source>
</evidence>
<dbReference type="InterPro" id="IPR027443">
    <property type="entry name" value="IPNS-like_sf"/>
</dbReference>
<dbReference type="InterPro" id="IPR050295">
    <property type="entry name" value="Plant_2OG-oxidoreductases"/>
</dbReference>
<name>A0AA38LJG7_TAXCH</name>
<dbReference type="Pfam" id="PF03171">
    <property type="entry name" value="2OG-FeII_Oxy"/>
    <property type="match status" value="1"/>
</dbReference>
<gene>
    <name evidence="6" type="ORF">KI387_006447</name>
</gene>
<evidence type="ECO:0000313" key="7">
    <source>
        <dbReference type="Proteomes" id="UP000824469"/>
    </source>
</evidence>
<dbReference type="Gene3D" id="2.60.120.330">
    <property type="entry name" value="B-lactam Antibiotic, Isopenicillin N Synthase, Chain"/>
    <property type="match status" value="1"/>
</dbReference>
<comment type="caution">
    <text evidence="6">The sequence shown here is derived from an EMBL/GenBank/DDBJ whole genome shotgun (WGS) entry which is preliminary data.</text>
</comment>
<dbReference type="SUPFAM" id="SSF51197">
    <property type="entry name" value="Clavaminate synthase-like"/>
    <property type="match status" value="1"/>
</dbReference>
<evidence type="ECO:0000256" key="1">
    <source>
        <dbReference type="ARBA" id="ARBA00008056"/>
    </source>
</evidence>
<dbReference type="EMBL" id="JAHRHJ020000002">
    <property type="protein sequence ID" value="KAH9326269.1"/>
    <property type="molecule type" value="Genomic_DNA"/>
</dbReference>
<feature type="domain" description="Fe2OG dioxygenase" evidence="5">
    <location>
        <begin position="231"/>
        <end position="331"/>
    </location>
</feature>
<dbReference type="PROSITE" id="PS51471">
    <property type="entry name" value="FE2OG_OXY"/>
    <property type="match status" value="1"/>
</dbReference>
<comment type="similarity">
    <text evidence="1 4">Belongs to the iron/ascorbate-dependent oxidoreductase family.</text>
</comment>
<reference evidence="6 7" key="1">
    <citation type="journal article" date="2021" name="Nat. Plants">
        <title>The Taxus genome provides insights into paclitaxel biosynthesis.</title>
        <authorList>
            <person name="Xiong X."/>
            <person name="Gou J."/>
            <person name="Liao Q."/>
            <person name="Li Y."/>
            <person name="Zhou Q."/>
            <person name="Bi G."/>
            <person name="Li C."/>
            <person name="Du R."/>
            <person name="Wang X."/>
            <person name="Sun T."/>
            <person name="Guo L."/>
            <person name="Liang H."/>
            <person name="Lu P."/>
            <person name="Wu Y."/>
            <person name="Zhang Z."/>
            <person name="Ro D.K."/>
            <person name="Shang Y."/>
            <person name="Huang S."/>
            <person name="Yan J."/>
        </authorList>
    </citation>
    <scope>NUCLEOTIDE SEQUENCE [LARGE SCALE GENOMIC DNA]</scope>
    <source>
        <strain evidence="6">Ta-2019</strain>
    </source>
</reference>
<keyword evidence="7" id="KW-1185">Reference proteome</keyword>
<protein>
    <recommendedName>
        <fullName evidence="5">Fe2OG dioxygenase domain-containing protein</fullName>
    </recommendedName>
</protein>
<dbReference type="InterPro" id="IPR005123">
    <property type="entry name" value="Oxoglu/Fe-dep_dioxygenase_dom"/>
</dbReference>
<sequence>VTLTKASFNDFHGRIEHDKIKLWAVIEKSGEKTTGRRIMEVIEQSVETFRDLRGVKEIGDSGIQQVPQIFVQNEKVKISESVKAQQIPTVDLNGLEGDRHTEILQKIANACETWGFFQFRGLLWKMMAAAGRFNEEAIEEKMKYYSRDPSRFINYAPGFNMNKSQKVEWKDSIRILYAPHSLDPSEWPSALREEGIEYYKHIRLMSKILLTLVSKALSLPPNYLVETTKCMSRQNFCINFYPPCPQPELTLGTSSHSDPGSITILFQDQVRGLQVCKEDNWFAVDPIPGAFVVNVGDHLEILSNGRFKSVEHRAVNNFGHSRISIAMFFTPLVEESANIGPIPELLQKGNPAKYREISYSEYMKNFWNTHNRHKGFLNLVGSLPKNSFDSMLSNLDDESISSDRGQISGSASNLHMLAISEVLKSKLDYIGDHRRGPIARQEGLEWTEGTDVADIEPSWLADRVSQCESWSSDML</sequence>
<keyword evidence="2 4" id="KW-0479">Metal-binding</keyword>
<dbReference type="Proteomes" id="UP000824469">
    <property type="component" value="Unassembled WGS sequence"/>
</dbReference>
<dbReference type="InterPro" id="IPR026992">
    <property type="entry name" value="DIOX_N"/>
</dbReference>
<feature type="non-terminal residue" evidence="6">
    <location>
        <position position="1"/>
    </location>
</feature>
<keyword evidence="3 4" id="KW-0408">Iron</keyword>
<dbReference type="GO" id="GO:0016491">
    <property type="term" value="F:oxidoreductase activity"/>
    <property type="evidence" value="ECO:0007669"/>
    <property type="project" value="UniProtKB-KW"/>
</dbReference>
<keyword evidence="4" id="KW-0560">Oxidoreductase</keyword>
<organism evidence="6 7">
    <name type="scientific">Taxus chinensis</name>
    <name type="common">Chinese yew</name>
    <name type="synonym">Taxus wallichiana var. chinensis</name>
    <dbReference type="NCBI Taxonomy" id="29808"/>
    <lineage>
        <taxon>Eukaryota</taxon>
        <taxon>Viridiplantae</taxon>
        <taxon>Streptophyta</taxon>
        <taxon>Embryophyta</taxon>
        <taxon>Tracheophyta</taxon>
        <taxon>Spermatophyta</taxon>
        <taxon>Pinopsida</taxon>
        <taxon>Pinidae</taxon>
        <taxon>Conifers II</taxon>
        <taxon>Cupressales</taxon>
        <taxon>Taxaceae</taxon>
        <taxon>Taxus</taxon>
    </lineage>
</organism>
<evidence type="ECO:0000259" key="5">
    <source>
        <dbReference type="PROSITE" id="PS51471"/>
    </source>
</evidence>